<keyword evidence="1" id="KW-0732">Signal</keyword>
<gene>
    <name evidence="2" type="ORF">BGZ95_005894</name>
</gene>
<protein>
    <submittedName>
        <fullName evidence="2">Uncharacterized protein</fullName>
    </submittedName>
</protein>
<reference evidence="2" key="1">
    <citation type="journal article" date="2020" name="Fungal Divers.">
        <title>Resolving the Mortierellaceae phylogeny through synthesis of multi-gene phylogenetics and phylogenomics.</title>
        <authorList>
            <person name="Vandepol N."/>
            <person name="Liber J."/>
            <person name="Desiro A."/>
            <person name="Na H."/>
            <person name="Kennedy M."/>
            <person name="Barry K."/>
            <person name="Grigoriev I.V."/>
            <person name="Miller A.N."/>
            <person name="O'Donnell K."/>
            <person name="Stajich J.E."/>
            <person name="Bonito G."/>
        </authorList>
    </citation>
    <scope>NUCLEOTIDE SEQUENCE</scope>
    <source>
        <strain evidence="2">NRRL 28262</strain>
    </source>
</reference>
<dbReference type="EMBL" id="JAAAIL010002728">
    <property type="protein sequence ID" value="KAG0254957.1"/>
    <property type="molecule type" value="Genomic_DNA"/>
</dbReference>
<evidence type="ECO:0000313" key="3">
    <source>
        <dbReference type="Proteomes" id="UP001194580"/>
    </source>
</evidence>
<evidence type="ECO:0000256" key="1">
    <source>
        <dbReference type="SAM" id="SignalP"/>
    </source>
</evidence>
<keyword evidence="3" id="KW-1185">Reference proteome</keyword>
<comment type="caution">
    <text evidence="2">The sequence shown here is derived from an EMBL/GenBank/DDBJ whole genome shotgun (WGS) entry which is preliminary data.</text>
</comment>
<dbReference type="AlphaFoldDB" id="A0AAD4D1G4"/>
<organism evidence="2 3">
    <name type="scientific">Linnemannia exigua</name>
    <dbReference type="NCBI Taxonomy" id="604196"/>
    <lineage>
        <taxon>Eukaryota</taxon>
        <taxon>Fungi</taxon>
        <taxon>Fungi incertae sedis</taxon>
        <taxon>Mucoromycota</taxon>
        <taxon>Mortierellomycotina</taxon>
        <taxon>Mortierellomycetes</taxon>
        <taxon>Mortierellales</taxon>
        <taxon>Mortierellaceae</taxon>
        <taxon>Linnemannia</taxon>
    </lineage>
</organism>
<proteinExistence type="predicted"/>
<evidence type="ECO:0000313" key="2">
    <source>
        <dbReference type="EMBL" id="KAG0254957.1"/>
    </source>
</evidence>
<name>A0AAD4D1G4_9FUNG</name>
<accession>A0AAD4D1G4</accession>
<dbReference type="Proteomes" id="UP001194580">
    <property type="component" value="Unassembled WGS sequence"/>
</dbReference>
<feature type="signal peptide" evidence="1">
    <location>
        <begin position="1"/>
        <end position="18"/>
    </location>
</feature>
<sequence>MRSAILLLSAAALVAVQAAPVFNRVEPKAESVDGPVRCIWHEITKTYDCTGLGLVGEAEPEAASVNSPVKCIWHEITKTYDCTGLGLVGEAEPEAASVNGPVRCIWHEITKTYDCTGLGLVGEAEPEATSIEPEAGSNLPIRCGFVNGTWKCWGGYDPRSKPQASGEPLPPL</sequence>
<feature type="chain" id="PRO_5042250519" evidence="1">
    <location>
        <begin position="19"/>
        <end position="172"/>
    </location>
</feature>